<dbReference type="InterPro" id="IPR011009">
    <property type="entry name" value="Kinase-like_dom_sf"/>
</dbReference>
<proteinExistence type="predicted"/>
<dbReference type="Proteomes" id="UP001604336">
    <property type="component" value="Unassembled WGS sequence"/>
</dbReference>
<accession>A0ABD1TKQ7</accession>
<dbReference type="Gene3D" id="1.10.510.10">
    <property type="entry name" value="Transferase(Phosphotransferase) domain 1"/>
    <property type="match status" value="1"/>
</dbReference>
<reference evidence="3" key="1">
    <citation type="submission" date="2024-07" db="EMBL/GenBank/DDBJ databases">
        <title>Two chromosome-level genome assemblies of Korean endemic species Abeliophyllum distichum and Forsythia ovata (Oleaceae).</title>
        <authorList>
            <person name="Jang H."/>
        </authorList>
    </citation>
    <scope>NUCLEOTIDE SEQUENCE [LARGE SCALE GENOMIC DNA]</scope>
</reference>
<evidence type="ECO:0000259" key="1">
    <source>
        <dbReference type="PROSITE" id="PS50011"/>
    </source>
</evidence>
<dbReference type="AlphaFoldDB" id="A0ABD1TKQ7"/>
<dbReference type="InterPro" id="IPR000719">
    <property type="entry name" value="Prot_kinase_dom"/>
</dbReference>
<sequence>MATHIGDFGIAKLFGEGESMAQTKTLATIGYMAPEYGTEGIVSTSGDVYSFGIMLLEMYTRKKPTDEMFDEKMSLKSWVSHSLSENTISEVVDTNLFGREDQNFSAKEQCVSSILALAIECLTNCPMERISIREVVARLENIKTMFLASTRDAFRRP</sequence>
<dbReference type="SUPFAM" id="SSF56112">
    <property type="entry name" value="Protein kinase-like (PK-like)"/>
    <property type="match status" value="1"/>
</dbReference>
<organism evidence="2 3">
    <name type="scientific">Abeliophyllum distichum</name>
    <dbReference type="NCBI Taxonomy" id="126358"/>
    <lineage>
        <taxon>Eukaryota</taxon>
        <taxon>Viridiplantae</taxon>
        <taxon>Streptophyta</taxon>
        <taxon>Embryophyta</taxon>
        <taxon>Tracheophyta</taxon>
        <taxon>Spermatophyta</taxon>
        <taxon>Magnoliopsida</taxon>
        <taxon>eudicotyledons</taxon>
        <taxon>Gunneridae</taxon>
        <taxon>Pentapetalae</taxon>
        <taxon>asterids</taxon>
        <taxon>lamiids</taxon>
        <taxon>Lamiales</taxon>
        <taxon>Oleaceae</taxon>
        <taxon>Forsythieae</taxon>
        <taxon>Abeliophyllum</taxon>
    </lineage>
</organism>
<gene>
    <name evidence="2" type="ORF">Adt_18914</name>
</gene>
<evidence type="ECO:0000313" key="2">
    <source>
        <dbReference type="EMBL" id="KAL2513314.1"/>
    </source>
</evidence>
<dbReference type="InterPro" id="IPR051564">
    <property type="entry name" value="LRR_receptor-like_kinase"/>
</dbReference>
<protein>
    <submittedName>
        <fullName evidence="2">LRR receptor-like serine/threonine-protein kinase</fullName>
    </submittedName>
</protein>
<dbReference type="PANTHER" id="PTHR48055">
    <property type="entry name" value="LEUCINE-RICH REPEAT RECEPTOR PROTEIN KINASE EMS1"/>
    <property type="match status" value="1"/>
</dbReference>
<evidence type="ECO:0000313" key="3">
    <source>
        <dbReference type="Proteomes" id="UP001604336"/>
    </source>
</evidence>
<keyword evidence="3" id="KW-1185">Reference proteome</keyword>
<comment type="caution">
    <text evidence="2">The sequence shown here is derived from an EMBL/GenBank/DDBJ whole genome shotgun (WGS) entry which is preliminary data.</text>
</comment>
<feature type="domain" description="Protein kinase" evidence="1">
    <location>
        <begin position="1"/>
        <end position="147"/>
    </location>
</feature>
<dbReference type="EMBL" id="JBFOLK010000005">
    <property type="protein sequence ID" value="KAL2513314.1"/>
    <property type="molecule type" value="Genomic_DNA"/>
</dbReference>
<dbReference type="PROSITE" id="PS50011">
    <property type="entry name" value="PROTEIN_KINASE_DOM"/>
    <property type="match status" value="1"/>
</dbReference>
<dbReference type="PANTHER" id="PTHR48055:SF57">
    <property type="entry name" value="PROTEIN KINASE DOMAIN-CONTAINING PROTEIN"/>
    <property type="match status" value="1"/>
</dbReference>
<dbReference type="Pfam" id="PF00069">
    <property type="entry name" value="Pkinase"/>
    <property type="match status" value="1"/>
</dbReference>
<name>A0ABD1TKQ7_9LAMI</name>